<evidence type="ECO:0000259" key="1">
    <source>
        <dbReference type="Pfam" id="PF02589"/>
    </source>
</evidence>
<dbReference type="Pfam" id="PF02589">
    <property type="entry name" value="LUD_dom"/>
    <property type="match status" value="1"/>
</dbReference>
<dbReference type="Proteomes" id="UP000193648">
    <property type="component" value="Unassembled WGS sequence"/>
</dbReference>
<dbReference type="GeneID" id="33572278"/>
<comment type="caution">
    <text evidence="2">The sequence shown here is derived from an EMBL/GenBank/DDBJ whole genome shotgun (WGS) entry which is preliminary data.</text>
</comment>
<sequence>MSAPQNTNLAETHAELTKNDSQVHGLAASHYSKAASADRINTAKAALEANGFKVHVVNTRYDAFEALKTLIPAGTSINNAHSTTLEEIGFITYIKGQTPWKNVHGEILAEKDPAKQAELRRTLGSTVDYYLTSVAAITEDGHLAHGDLSGSKVGGVAFGAGNVIVVAGSNKIVKDESEAWKRQEEYALPLESARVRIAYGLPASAITHYEVIRKANPFNANRIQIIIVNEALGY</sequence>
<accession>A0A1Y2GEC5</accession>
<proteinExistence type="predicted"/>
<reference evidence="2 3" key="1">
    <citation type="submission" date="2016-07" db="EMBL/GenBank/DDBJ databases">
        <title>Pervasive Adenine N6-methylation of Active Genes in Fungi.</title>
        <authorList>
            <consortium name="DOE Joint Genome Institute"/>
            <person name="Mondo S.J."/>
            <person name="Dannebaum R.O."/>
            <person name="Kuo R.C."/>
            <person name="Labutti K."/>
            <person name="Haridas S."/>
            <person name="Kuo A."/>
            <person name="Salamov A."/>
            <person name="Ahrendt S.R."/>
            <person name="Lipzen A."/>
            <person name="Sullivan W."/>
            <person name="Andreopoulos W.B."/>
            <person name="Clum A."/>
            <person name="Lindquist E."/>
            <person name="Daum C."/>
            <person name="Ramamoorthy G.K."/>
            <person name="Gryganskyi A."/>
            <person name="Culley D."/>
            <person name="Magnuson J.K."/>
            <person name="James T.Y."/>
            <person name="O'Malley M.A."/>
            <person name="Stajich J.E."/>
            <person name="Spatafora J.W."/>
            <person name="Visel A."/>
            <person name="Grigoriev I.V."/>
        </authorList>
    </citation>
    <scope>NUCLEOTIDE SEQUENCE [LARGE SCALE GENOMIC DNA]</scope>
    <source>
        <strain evidence="2 3">NRRL 3116</strain>
    </source>
</reference>
<dbReference type="PANTHER" id="PTHR36179">
    <property type="entry name" value="LUD_DOM DOMAIN-CONTAINING PROTEIN"/>
    <property type="match status" value="1"/>
</dbReference>
<feature type="domain" description="LUD" evidence="1">
    <location>
        <begin position="42"/>
        <end position="228"/>
    </location>
</feature>
<dbReference type="EMBL" id="MCFF01000037">
    <property type="protein sequence ID" value="ORZ08505.1"/>
    <property type="molecule type" value="Genomic_DNA"/>
</dbReference>
<evidence type="ECO:0000313" key="2">
    <source>
        <dbReference type="EMBL" id="ORZ08505.1"/>
    </source>
</evidence>
<name>A0A1Y2GEC5_9FUNG</name>
<dbReference type="InParanoid" id="A0A1Y2GEC5"/>
<dbReference type="AlphaFoldDB" id="A0A1Y2GEC5"/>
<evidence type="ECO:0000313" key="3">
    <source>
        <dbReference type="Proteomes" id="UP000193648"/>
    </source>
</evidence>
<dbReference type="InterPro" id="IPR003741">
    <property type="entry name" value="LUD_dom"/>
</dbReference>
<keyword evidence="3" id="KW-1185">Reference proteome</keyword>
<dbReference type="PANTHER" id="PTHR36179:SF2">
    <property type="entry name" value="LUD DOMAIN-CONTAINING PROTEIN"/>
    <property type="match status" value="1"/>
</dbReference>
<protein>
    <submittedName>
        <fullName evidence="2">Prespore-specific protein</fullName>
    </submittedName>
</protein>
<dbReference type="OrthoDB" id="15060at2759"/>
<gene>
    <name evidence="2" type="ORF">BCR41DRAFT_424473</name>
</gene>
<organism evidence="2 3">
    <name type="scientific">Lobosporangium transversale</name>
    <dbReference type="NCBI Taxonomy" id="64571"/>
    <lineage>
        <taxon>Eukaryota</taxon>
        <taxon>Fungi</taxon>
        <taxon>Fungi incertae sedis</taxon>
        <taxon>Mucoromycota</taxon>
        <taxon>Mortierellomycotina</taxon>
        <taxon>Mortierellomycetes</taxon>
        <taxon>Mortierellales</taxon>
        <taxon>Mortierellaceae</taxon>
        <taxon>Lobosporangium</taxon>
    </lineage>
</organism>
<dbReference type="RefSeq" id="XP_021878433.1">
    <property type="nucleotide sequence ID" value="XM_022030436.1"/>
</dbReference>